<evidence type="ECO:0000313" key="9">
    <source>
        <dbReference type="EMBL" id="KAF9512308.1"/>
    </source>
</evidence>
<dbReference type="InterPro" id="IPR051346">
    <property type="entry name" value="OTU_Deubiquitinase"/>
</dbReference>
<comment type="caution">
    <text evidence="9">The sequence shown here is derived from an EMBL/GenBank/DDBJ whole genome shotgun (WGS) entry which is preliminary data.</text>
</comment>
<feature type="coiled-coil region" evidence="7">
    <location>
        <begin position="541"/>
        <end position="568"/>
    </location>
</feature>
<dbReference type="EC" id="3.4.19.12" evidence="2"/>
<evidence type="ECO:0000256" key="6">
    <source>
        <dbReference type="ARBA" id="ARBA00022807"/>
    </source>
</evidence>
<evidence type="ECO:0000259" key="8">
    <source>
        <dbReference type="Pfam" id="PF20255"/>
    </source>
</evidence>
<evidence type="ECO:0000256" key="2">
    <source>
        <dbReference type="ARBA" id="ARBA00012759"/>
    </source>
</evidence>
<dbReference type="EMBL" id="MU128988">
    <property type="protein sequence ID" value="KAF9512308.1"/>
    <property type="molecule type" value="Genomic_DNA"/>
</dbReference>
<protein>
    <recommendedName>
        <fullName evidence="2">ubiquitinyl hydrolase 1</fullName>
        <ecNumber evidence="2">3.4.19.12</ecNumber>
    </recommendedName>
</protein>
<evidence type="ECO:0000256" key="5">
    <source>
        <dbReference type="ARBA" id="ARBA00022801"/>
    </source>
</evidence>
<evidence type="ECO:0000256" key="4">
    <source>
        <dbReference type="ARBA" id="ARBA00022786"/>
    </source>
</evidence>
<dbReference type="Pfam" id="PF20255">
    <property type="entry name" value="DUF6606"/>
    <property type="match status" value="1"/>
</dbReference>
<dbReference type="InterPro" id="IPR046541">
    <property type="entry name" value="DUF6606"/>
</dbReference>
<keyword evidence="5" id="KW-0378">Hydrolase</keyword>
<dbReference type="Proteomes" id="UP000886523">
    <property type="component" value="Unassembled WGS sequence"/>
</dbReference>
<dbReference type="OrthoDB" id="3182339at2759"/>
<keyword evidence="4" id="KW-0833">Ubl conjugation pathway</keyword>
<name>A0A9P6AUP3_9AGAM</name>
<comment type="catalytic activity">
    <reaction evidence="1">
        <text>Thiol-dependent hydrolysis of ester, thioester, amide, peptide and isopeptide bonds formed by the C-terminal Gly of ubiquitin (a 76-residue protein attached to proteins as an intracellular targeting signal).</text>
        <dbReference type="EC" id="3.4.19.12"/>
    </reaction>
</comment>
<keyword evidence="7" id="KW-0175">Coiled coil</keyword>
<keyword evidence="10" id="KW-1185">Reference proteome</keyword>
<dbReference type="GO" id="GO:0004843">
    <property type="term" value="F:cysteine-type deubiquitinase activity"/>
    <property type="evidence" value="ECO:0007669"/>
    <property type="project" value="UniProtKB-EC"/>
</dbReference>
<evidence type="ECO:0000256" key="3">
    <source>
        <dbReference type="ARBA" id="ARBA00022670"/>
    </source>
</evidence>
<evidence type="ECO:0000256" key="7">
    <source>
        <dbReference type="SAM" id="Coils"/>
    </source>
</evidence>
<evidence type="ECO:0000313" key="10">
    <source>
        <dbReference type="Proteomes" id="UP000886523"/>
    </source>
</evidence>
<evidence type="ECO:0000256" key="1">
    <source>
        <dbReference type="ARBA" id="ARBA00000707"/>
    </source>
</evidence>
<keyword evidence="3" id="KW-0645">Protease</keyword>
<proteinExistence type="predicted"/>
<organism evidence="9 10">
    <name type="scientific">Hydnum rufescens UP504</name>
    <dbReference type="NCBI Taxonomy" id="1448309"/>
    <lineage>
        <taxon>Eukaryota</taxon>
        <taxon>Fungi</taxon>
        <taxon>Dikarya</taxon>
        <taxon>Basidiomycota</taxon>
        <taxon>Agaricomycotina</taxon>
        <taxon>Agaricomycetes</taxon>
        <taxon>Cantharellales</taxon>
        <taxon>Hydnaceae</taxon>
        <taxon>Hydnum</taxon>
    </lineage>
</organism>
<gene>
    <name evidence="9" type="ORF">BS47DRAFT_1394310</name>
</gene>
<feature type="domain" description="DUF6606" evidence="8">
    <location>
        <begin position="9"/>
        <end position="273"/>
    </location>
</feature>
<sequence>MEFQSFLSIVNHIFLPPRLPQKGDDQGDDHTQTLCVTIHKSLEQYITQHIFPPQSTPWNALLKMMGHLCDARPVSEHQLQCFVSTMRPGDLILLLIRAQNAGVILRRFDNGDIVFEAFEASPPAGAVMGAEGKLLCSYPGPAITVPCVVAQDPAFQRELVLFLSDLNNTKIEDVLPTTKKAGSTVTEPRDTTHPRYITELLTGILRGLGHPADIRRIQKRVADDVQWSSAYLPWRRSPLWLIIRVALQTSLYSKSQGHTDYKSFMVFLMANMIREGVAHHLPSDLLFCMRAKVGRRLHKLGPTASPLLVQQICEVNKMVEHLLQSRWLLVQAEQASSTIWGPLRLDILGDTRLSLHNSRAHLEKTIRGAWTGTVASMFYPRERPRATDRHNGYGQTLHALTKAVEDHSYIALADLESWIQRNLEDWVHTDVLSDCNAISTCITTYYASANRMYDSNPEDQSIMLLTLFELWVALDRLAVANCPLLLDYSPEVTPTLLEPLLLRQSKSFDRVARIRQYLRERHNRAIYGSIFTDTVDSETFAAAATQKRKEKKEELQAKNARYQELKASAGLDSAISDLNFVTHRLLQIVSTTVVSSLVKGRRVGDPRCLKCSHAKQARSLKIAIHEWPLPNEHLQAKVVVFELHTPPVFQVWRTTTYELLRDICTPPHVPVRKSIVHFNWQNLSCLNGKSFEKSHYKGVKIPSSEASVLLNNGLRFRLHDNDKDRWVANSFADCNISSRCTMQLPWDLLAKQSECPADISLHEYITFGGIRAGSRIQWLNISREIAAQTLNLNREEVYLLLTQAAWQIGPQSDGENWDYHESCLPEISRISAKTAIALIGRLLASATNQNVIDQAYILLRKARHMTLRWMHQLAEILQENEDESAVESFHMCVCEVAAICRGTYDVDPLHIPFLLEIRLQIWTAHHWSEEALCPRSTTCTLDGAVAQPEDRENRDGLDAAIGDIWRGYRLGPPWKQLKKPNDRWWSTATSSGAREMSQDVHVNLLDGQLLVNGKPLGRLPRTISQHPMYLTVLGKKILDIIPSSMPNMEYTTRNIIFGHLIHFSLRDDGNLILRTTSEANDGATLELLPHHIFTDDLPTSLTNDVVHWINLSTRQVELCPLNNPWLHSKQNWCMYLPESGPWTMEDSSSRLLVDIRSPTFEMILESLACLETRNNLVVTTGAPLGLCVDLPRFRLSFVLRNDFYTPATFPDGCRRRPIVRHNVRPPQPVGLAFGHPACSFTSSDYSQGEVNFSSLINHVSATIDTTRLIRVPYHEYEIDTNLGRLVGNGTMMSHYFRAYLHAVTGHFVFLSKDLMQRR</sequence>
<dbReference type="PANTHER" id="PTHR13367">
    <property type="entry name" value="UBIQUITIN THIOESTERASE"/>
    <property type="match status" value="1"/>
</dbReference>
<dbReference type="GO" id="GO:0006508">
    <property type="term" value="P:proteolysis"/>
    <property type="evidence" value="ECO:0007669"/>
    <property type="project" value="UniProtKB-KW"/>
</dbReference>
<reference evidence="9" key="1">
    <citation type="journal article" date="2020" name="Nat. Commun.">
        <title>Large-scale genome sequencing of mycorrhizal fungi provides insights into the early evolution of symbiotic traits.</title>
        <authorList>
            <person name="Miyauchi S."/>
            <person name="Kiss E."/>
            <person name="Kuo A."/>
            <person name="Drula E."/>
            <person name="Kohler A."/>
            <person name="Sanchez-Garcia M."/>
            <person name="Morin E."/>
            <person name="Andreopoulos B."/>
            <person name="Barry K.W."/>
            <person name="Bonito G."/>
            <person name="Buee M."/>
            <person name="Carver A."/>
            <person name="Chen C."/>
            <person name="Cichocki N."/>
            <person name="Clum A."/>
            <person name="Culley D."/>
            <person name="Crous P.W."/>
            <person name="Fauchery L."/>
            <person name="Girlanda M."/>
            <person name="Hayes R.D."/>
            <person name="Keri Z."/>
            <person name="LaButti K."/>
            <person name="Lipzen A."/>
            <person name="Lombard V."/>
            <person name="Magnuson J."/>
            <person name="Maillard F."/>
            <person name="Murat C."/>
            <person name="Nolan M."/>
            <person name="Ohm R.A."/>
            <person name="Pangilinan J."/>
            <person name="Pereira M.F."/>
            <person name="Perotto S."/>
            <person name="Peter M."/>
            <person name="Pfister S."/>
            <person name="Riley R."/>
            <person name="Sitrit Y."/>
            <person name="Stielow J.B."/>
            <person name="Szollosi G."/>
            <person name="Zifcakova L."/>
            <person name="Stursova M."/>
            <person name="Spatafora J.W."/>
            <person name="Tedersoo L."/>
            <person name="Vaario L.M."/>
            <person name="Yamada A."/>
            <person name="Yan M."/>
            <person name="Wang P."/>
            <person name="Xu J."/>
            <person name="Bruns T."/>
            <person name="Baldrian P."/>
            <person name="Vilgalys R."/>
            <person name="Dunand C."/>
            <person name="Henrissat B."/>
            <person name="Grigoriev I.V."/>
            <person name="Hibbett D."/>
            <person name="Nagy L.G."/>
            <person name="Martin F.M."/>
        </authorList>
    </citation>
    <scope>NUCLEOTIDE SEQUENCE</scope>
    <source>
        <strain evidence="9">UP504</strain>
    </source>
</reference>
<accession>A0A9P6AUP3</accession>
<dbReference type="PANTHER" id="PTHR13367:SF33">
    <property type="entry name" value="P-LOOP CONTAINING NUCLEOSIDE TRIPHOSPHATE HYDROLASE PROTEIN"/>
    <property type="match status" value="1"/>
</dbReference>
<keyword evidence="6" id="KW-0788">Thiol protease</keyword>